<dbReference type="EMBL" id="SODV01000001">
    <property type="protein sequence ID" value="TDW99659.1"/>
    <property type="molecule type" value="Genomic_DNA"/>
</dbReference>
<name>A0A4R8DNM4_9BACT</name>
<evidence type="ECO:0000313" key="1">
    <source>
        <dbReference type="EMBL" id="TDW99659.1"/>
    </source>
</evidence>
<evidence type="ECO:0000313" key="2">
    <source>
        <dbReference type="Proteomes" id="UP000294498"/>
    </source>
</evidence>
<accession>A0A4R8DNM4</accession>
<dbReference type="OrthoDB" id="1421826at2"/>
<keyword evidence="2" id="KW-1185">Reference proteome</keyword>
<proteinExistence type="predicted"/>
<evidence type="ECO:0008006" key="3">
    <source>
        <dbReference type="Google" id="ProtNLM"/>
    </source>
</evidence>
<gene>
    <name evidence="1" type="ORF">EDB95_0669</name>
</gene>
<sequence>MPSAFLTAEWRWLAMANYAVDAELLTPYLPAATELDVWEGRCYLSLVGFLFRNTRLKGFRIPFHSDFEEVNLRTYVRYRAPDGSWRRGVVFLSEIVPLPTLAFVANQAYQEHYRSMPMRHDVHQTDEALTVQYEWKSNTWNSFCLVTDLDSREQDPSGLDAFITEHYFGYTRMDGRRTGEYRVEHPTWKIHAVQGFEIKVDFSDLYGPSFAFLEGRTPDSLLLAEGSGISVGPKRVIKA</sequence>
<protein>
    <recommendedName>
        <fullName evidence="3">DUF2071 domain-containing protein</fullName>
    </recommendedName>
</protein>
<dbReference type="InterPro" id="IPR018644">
    <property type="entry name" value="DUF2071"/>
</dbReference>
<comment type="caution">
    <text evidence="1">The sequence shown here is derived from an EMBL/GenBank/DDBJ whole genome shotgun (WGS) entry which is preliminary data.</text>
</comment>
<dbReference type="PANTHER" id="PTHR39186">
    <property type="entry name" value="DUF2071 FAMILY PROTEIN"/>
    <property type="match status" value="1"/>
</dbReference>
<dbReference type="Pfam" id="PF09844">
    <property type="entry name" value="DUF2071"/>
    <property type="match status" value="1"/>
</dbReference>
<dbReference type="AlphaFoldDB" id="A0A4R8DNM4"/>
<dbReference type="PANTHER" id="PTHR39186:SF1">
    <property type="entry name" value="DUF2071 DOMAIN-CONTAINING PROTEIN"/>
    <property type="match status" value="1"/>
</dbReference>
<organism evidence="1 2">
    <name type="scientific">Dinghuibacter silviterrae</name>
    <dbReference type="NCBI Taxonomy" id="1539049"/>
    <lineage>
        <taxon>Bacteria</taxon>
        <taxon>Pseudomonadati</taxon>
        <taxon>Bacteroidota</taxon>
        <taxon>Chitinophagia</taxon>
        <taxon>Chitinophagales</taxon>
        <taxon>Chitinophagaceae</taxon>
        <taxon>Dinghuibacter</taxon>
    </lineage>
</organism>
<dbReference type="Proteomes" id="UP000294498">
    <property type="component" value="Unassembled WGS sequence"/>
</dbReference>
<dbReference type="RefSeq" id="WP_133990545.1">
    <property type="nucleotide sequence ID" value="NZ_SODV01000001.1"/>
</dbReference>
<reference evidence="1 2" key="1">
    <citation type="submission" date="2019-03" db="EMBL/GenBank/DDBJ databases">
        <title>Genomic Encyclopedia of Type Strains, Phase IV (KMG-IV): sequencing the most valuable type-strain genomes for metagenomic binning, comparative biology and taxonomic classification.</title>
        <authorList>
            <person name="Goeker M."/>
        </authorList>
    </citation>
    <scope>NUCLEOTIDE SEQUENCE [LARGE SCALE GENOMIC DNA]</scope>
    <source>
        <strain evidence="1 2">DSM 100059</strain>
    </source>
</reference>